<dbReference type="Proteomes" id="UP001159428">
    <property type="component" value="Unassembled WGS sequence"/>
</dbReference>
<reference evidence="1 2" key="1">
    <citation type="submission" date="2022-05" db="EMBL/GenBank/DDBJ databases">
        <authorList>
            <consortium name="Genoscope - CEA"/>
            <person name="William W."/>
        </authorList>
    </citation>
    <scope>NUCLEOTIDE SEQUENCE [LARGE SCALE GENOMIC DNA]</scope>
</reference>
<comment type="caution">
    <text evidence="1">The sequence shown here is derived from an EMBL/GenBank/DDBJ whole genome shotgun (WGS) entry which is preliminary data.</text>
</comment>
<evidence type="ECO:0000313" key="2">
    <source>
        <dbReference type="Proteomes" id="UP001159428"/>
    </source>
</evidence>
<keyword evidence="2" id="KW-1185">Reference proteome</keyword>
<organism evidence="1 2">
    <name type="scientific">Pocillopora meandrina</name>
    <dbReference type="NCBI Taxonomy" id="46732"/>
    <lineage>
        <taxon>Eukaryota</taxon>
        <taxon>Metazoa</taxon>
        <taxon>Cnidaria</taxon>
        <taxon>Anthozoa</taxon>
        <taxon>Hexacorallia</taxon>
        <taxon>Scleractinia</taxon>
        <taxon>Astrocoeniina</taxon>
        <taxon>Pocilloporidae</taxon>
        <taxon>Pocillopora</taxon>
    </lineage>
</organism>
<dbReference type="EMBL" id="CALNXJ010000004">
    <property type="protein sequence ID" value="CAH3038354.1"/>
    <property type="molecule type" value="Genomic_DNA"/>
</dbReference>
<protein>
    <submittedName>
        <fullName evidence="1">Uncharacterized protein</fullName>
    </submittedName>
</protein>
<gene>
    <name evidence="1" type="ORF">PMEA_00021644</name>
</gene>
<evidence type="ECO:0000313" key="1">
    <source>
        <dbReference type="EMBL" id="CAH3038354.1"/>
    </source>
</evidence>
<dbReference type="AlphaFoldDB" id="A0AAU9VZ43"/>
<proteinExistence type="predicted"/>
<accession>A0AAU9VZ43</accession>
<name>A0AAU9VZ43_9CNID</name>
<sequence>MKVKEPSSFRPSSSEMCGMLEKANLENRGFQKEVVRKSFQKSGRTGSDFEYQQYFIAYQGDNDIIITDNTK</sequence>